<dbReference type="AlphaFoldDB" id="A0A6L7G6L4"/>
<evidence type="ECO:0000256" key="1">
    <source>
        <dbReference type="ARBA" id="ARBA00004651"/>
    </source>
</evidence>
<dbReference type="InterPro" id="IPR036526">
    <property type="entry name" value="C-N_Hydrolase_sf"/>
</dbReference>
<evidence type="ECO:0000256" key="9">
    <source>
        <dbReference type="HAMAP-Rule" id="MF_01148"/>
    </source>
</evidence>
<feature type="transmembrane region" description="Helical" evidence="9">
    <location>
        <begin position="158"/>
        <end position="178"/>
    </location>
</feature>
<keyword evidence="6 9" id="KW-1133">Transmembrane helix</keyword>
<feature type="domain" description="CN hydrolase" evidence="10">
    <location>
        <begin position="220"/>
        <end position="458"/>
    </location>
</feature>
<dbReference type="Pfam" id="PF00795">
    <property type="entry name" value="CN_hydrolase"/>
    <property type="match status" value="1"/>
</dbReference>
<name>A0A6L7G6L4_9RHOB</name>
<keyword evidence="12" id="KW-1185">Reference proteome</keyword>
<keyword evidence="7 9" id="KW-0472">Membrane</keyword>
<evidence type="ECO:0000259" key="10">
    <source>
        <dbReference type="PROSITE" id="PS50263"/>
    </source>
</evidence>
<feature type="transmembrane region" description="Helical" evidence="9">
    <location>
        <begin position="471"/>
        <end position="489"/>
    </location>
</feature>
<dbReference type="EC" id="2.3.1.269" evidence="9"/>
<comment type="catalytic activity">
    <reaction evidence="9">
        <text>N-terminal S-1,2-diacyl-sn-glyceryl-L-cysteinyl-[lipoprotein] + a glycerophospholipid = N-acyl-S-1,2-diacyl-sn-glyceryl-L-cysteinyl-[lipoprotein] + a 2-acyl-sn-glycero-3-phospholipid + H(+)</text>
        <dbReference type="Rhea" id="RHEA:48228"/>
        <dbReference type="Rhea" id="RHEA-COMP:14681"/>
        <dbReference type="Rhea" id="RHEA-COMP:14684"/>
        <dbReference type="ChEBI" id="CHEBI:15378"/>
        <dbReference type="ChEBI" id="CHEBI:136912"/>
        <dbReference type="ChEBI" id="CHEBI:140656"/>
        <dbReference type="ChEBI" id="CHEBI:140657"/>
        <dbReference type="ChEBI" id="CHEBI:140660"/>
        <dbReference type="EC" id="2.3.1.269"/>
    </reaction>
</comment>
<evidence type="ECO:0000313" key="12">
    <source>
        <dbReference type="Proteomes" id="UP000477911"/>
    </source>
</evidence>
<keyword evidence="3 9" id="KW-1003">Cell membrane</keyword>
<keyword evidence="11" id="KW-0449">Lipoprotein</keyword>
<evidence type="ECO:0000256" key="4">
    <source>
        <dbReference type="ARBA" id="ARBA00022679"/>
    </source>
</evidence>
<evidence type="ECO:0000256" key="3">
    <source>
        <dbReference type="ARBA" id="ARBA00022475"/>
    </source>
</evidence>
<dbReference type="GO" id="GO:0016410">
    <property type="term" value="F:N-acyltransferase activity"/>
    <property type="evidence" value="ECO:0007669"/>
    <property type="project" value="UniProtKB-UniRule"/>
</dbReference>
<dbReference type="GO" id="GO:0005886">
    <property type="term" value="C:plasma membrane"/>
    <property type="evidence" value="ECO:0007669"/>
    <property type="project" value="UniProtKB-SubCell"/>
</dbReference>
<comment type="subcellular location">
    <subcellularLocation>
        <location evidence="1 9">Cell membrane</location>
        <topology evidence="1 9">Multi-pass membrane protein</topology>
    </subcellularLocation>
</comment>
<protein>
    <recommendedName>
        <fullName evidence="9">Apolipoprotein N-acyltransferase</fullName>
        <shortName evidence="9">ALP N-acyltransferase</shortName>
        <ecNumber evidence="9">2.3.1.269</ecNumber>
    </recommendedName>
</protein>
<dbReference type="Gene3D" id="3.60.110.10">
    <property type="entry name" value="Carbon-nitrogen hydrolase"/>
    <property type="match status" value="1"/>
</dbReference>
<dbReference type="CDD" id="cd07571">
    <property type="entry name" value="ALP_N-acyl_transferase"/>
    <property type="match status" value="1"/>
</dbReference>
<dbReference type="PANTHER" id="PTHR38686">
    <property type="entry name" value="APOLIPOPROTEIN N-ACYLTRANSFERASE"/>
    <property type="match status" value="1"/>
</dbReference>
<feature type="transmembrane region" description="Helical" evidence="9">
    <location>
        <begin position="52"/>
        <end position="72"/>
    </location>
</feature>
<evidence type="ECO:0000256" key="6">
    <source>
        <dbReference type="ARBA" id="ARBA00022989"/>
    </source>
</evidence>
<feature type="transmembrane region" description="Helical" evidence="9">
    <location>
        <begin position="185"/>
        <end position="204"/>
    </location>
</feature>
<keyword evidence="8 9" id="KW-0012">Acyltransferase</keyword>
<keyword evidence="4 9" id="KW-0808">Transferase</keyword>
<dbReference type="InterPro" id="IPR045378">
    <property type="entry name" value="LNT_N"/>
</dbReference>
<dbReference type="Proteomes" id="UP000477911">
    <property type="component" value="Unassembled WGS sequence"/>
</dbReference>
<dbReference type="GO" id="GO:0042158">
    <property type="term" value="P:lipoprotein biosynthetic process"/>
    <property type="evidence" value="ECO:0007669"/>
    <property type="project" value="UniProtKB-UniRule"/>
</dbReference>
<comment type="function">
    <text evidence="9">Catalyzes the phospholipid dependent N-acylation of the N-terminal cysteine of apolipoprotein, the last step in lipoprotein maturation.</text>
</comment>
<feature type="transmembrane region" description="Helical" evidence="9">
    <location>
        <begin position="120"/>
        <end position="138"/>
    </location>
</feature>
<dbReference type="Pfam" id="PF20154">
    <property type="entry name" value="LNT_N"/>
    <property type="match status" value="1"/>
</dbReference>
<gene>
    <name evidence="9 11" type="primary">lnt</name>
    <name evidence="11" type="ORF">GR170_10735</name>
</gene>
<reference evidence="11 12" key="1">
    <citation type="submission" date="2019-12" db="EMBL/GenBank/DDBJ databases">
        <authorList>
            <person name="Li M."/>
        </authorList>
    </citation>
    <scope>NUCLEOTIDE SEQUENCE [LARGE SCALE GENOMIC DNA]</scope>
    <source>
        <strain evidence="11 12">GBMRC 2024</strain>
    </source>
</reference>
<dbReference type="PROSITE" id="PS50263">
    <property type="entry name" value="CN_HYDROLASE"/>
    <property type="match status" value="1"/>
</dbReference>
<evidence type="ECO:0000256" key="5">
    <source>
        <dbReference type="ARBA" id="ARBA00022692"/>
    </source>
</evidence>
<evidence type="ECO:0000313" key="11">
    <source>
        <dbReference type="EMBL" id="MXN18313.1"/>
    </source>
</evidence>
<sequence>MALPIRLKSWWPAAAGLLAACGEAPLNLWPLSIAGFALLFHAQRRSASARQGFGAGWRFGFGYFLFALFWIVDPFMVDPARDGWMAPFALVFMAGGLALFWGAALALAQRLAPANRLRQLLAFAGSLTLIEALRGWIFTGFPWAEIGQNLIPSPALPLASLIGPHGMTLVLLLLAGLLGAAARGMALLGVLGTAGFVFLAPRALPPAPVATDTAPLIRLVQPNAQQREKWDPDMVPVFFERLLNYSAEAPRPDLILWPETSVPYLLNEGRALTSILADHTHGAPIAFGVQRTEGARYYNSLALLDGQGKLIETYDKHHLVPFGEYIPFGDLMAKIGISAFAAQSGNGFSAGPGPRLMPIPGVGTALPLICYEAIFPRDIRNAPARPDFLLQVTNDGWFGNLQGPYQHLAQARMRAAEQGLPFVRVANTGVSALIDARGQVLDTLPLNTDGYLDVRLPPALPPTLYARTGDLPILLLAFLALGVSALWSVHRAFIRRS</sequence>
<evidence type="ECO:0000256" key="7">
    <source>
        <dbReference type="ARBA" id="ARBA00023136"/>
    </source>
</evidence>
<dbReference type="RefSeq" id="WP_160894448.1">
    <property type="nucleotide sequence ID" value="NZ_WUMU01000012.1"/>
</dbReference>
<comment type="caution">
    <text evidence="11">The sequence shown here is derived from an EMBL/GenBank/DDBJ whole genome shotgun (WGS) entry which is preliminary data.</text>
</comment>
<organism evidence="11 12">
    <name type="scientific">Pseudooceanicola albus</name>
    <dbReference type="NCBI Taxonomy" id="2692189"/>
    <lineage>
        <taxon>Bacteria</taxon>
        <taxon>Pseudomonadati</taxon>
        <taxon>Pseudomonadota</taxon>
        <taxon>Alphaproteobacteria</taxon>
        <taxon>Rhodobacterales</taxon>
        <taxon>Paracoccaceae</taxon>
        <taxon>Pseudooceanicola</taxon>
    </lineage>
</organism>
<feature type="transmembrane region" description="Helical" evidence="9">
    <location>
        <begin position="12"/>
        <end position="40"/>
    </location>
</feature>
<accession>A0A6L7G6L4</accession>
<dbReference type="SUPFAM" id="SSF56317">
    <property type="entry name" value="Carbon-nitrogen hydrolase"/>
    <property type="match status" value="1"/>
</dbReference>
<dbReference type="PANTHER" id="PTHR38686:SF1">
    <property type="entry name" value="APOLIPOPROTEIN N-ACYLTRANSFERASE"/>
    <property type="match status" value="1"/>
</dbReference>
<proteinExistence type="inferred from homology"/>
<dbReference type="HAMAP" id="MF_01148">
    <property type="entry name" value="Lnt"/>
    <property type="match status" value="1"/>
</dbReference>
<dbReference type="UniPathway" id="UPA00666"/>
<evidence type="ECO:0000256" key="2">
    <source>
        <dbReference type="ARBA" id="ARBA00010065"/>
    </source>
</evidence>
<dbReference type="NCBIfam" id="TIGR00546">
    <property type="entry name" value="lnt"/>
    <property type="match status" value="1"/>
</dbReference>
<dbReference type="InterPro" id="IPR004563">
    <property type="entry name" value="Apolipo_AcylTrfase"/>
</dbReference>
<evidence type="ECO:0000256" key="8">
    <source>
        <dbReference type="ARBA" id="ARBA00023315"/>
    </source>
</evidence>
<keyword evidence="5 9" id="KW-0812">Transmembrane</keyword>
<dbReference type="EMBL" id="WUMU01000012">
    <property type="protein sequence ID" value="MXN18313.1"/>
    <property type="molecule type" value="Genomic_DNA"/>
</dbReference>
<comment type="similarity">
    <text evidence="2 9">Belongs to the CN hydrolase family. Apolipoprotein N-acyltransferase subfamily.</text>
</comment>
<dbReference type="InterPro" id="IPR003010">
    <property type="entry name" value="C-N_Hydrolase"/>
</dbReference>
<dbReference type="PROSITE" id="PS51257">
    <property type="entry name" value="PROKAR_LIPOPROTEIN"/>
    <property type="match status" value="1"/>
</dbReference>
<comment type="pathway">
    <text evidence="9">Protein modification; lipoprotein biosynthesis (N-acyl transfer).</text>
</comment>
<feature type="transmembrane region" description="Helical" evidence="9">
    <location>
        <begin position="84"/>
        <end position="108"/>
    </location>
</feature>